<reference evidence="2 3" key="1">
    <citation type="submission" date="2021-02" db="EMBL/GenBank/DDBJ databases">
        <title>Alicyclobacillus curvatus sp. nov. and Alicyclobacillus mengziensis sp. nov., two acidophilic bacteria isolated from acid mine drainage.</title>
        <authorList>
            <person name="Huang Y."/>
        </authorList>
    </citation>
    <scope>NUCLEOTIDE SEQUENCE [LARGE SCALE GENOMIC DNA]</scope>
    <source>
        <strain evidence="2 3">S30H14</strain>
    </source>
</reference>
<dbReference type="Pfam" id="PF07992">
    <property type="entry name" value="Pyr_redox_2"/>
    <property type="match status" value="1"/>
</dbReference>
<dbReference type="InterPro" id="IPR036188">
    <property type="entry name" value="FAD/NAD-bd_sf"/>
</dbReference>
<evidence type="ECO:0000313" key="2">
    <source>
        <dbReference type="EMBL" id="QSO45863.1"/>
    </source>
</evidence>
<dbReference type="PANTHER" id="PTHR43755">
    <property type="match status" value="1"/>
</dbReference>
<keyword evidence="3" id="KW-1185">Reference proteome</keyword>
<dbReference type="AlphaFoldDB" id="A0A9X7VY13"/>
<dbReference type="PANTHER" id="PTHR43755:SF1">
    <property type="entry name" value="FAD-DEPENDENT PYRIDINE NUCLEOTIDE-DISULPHIDE OXIDOREDUCTASE"/>
    <property type="match status" value="1"/>
</dbReference>
<dbReference type="GO" id="GO:0016491">
    <property type="term" value="F:oxidoreductase activity"/>
    <property type="evidence" value="ECO:0007669"/>
    <property type="project" value="InterPro"/>
</dbReference>
<evidence type="ECO:0000313" key="3">
    <source>
        <dbReference type="Proteomes" id="UP000663505"/>
    </source>
</evidence>
<protein>
    <submittedName>
        <fullName evidence="2">FAD-dependent oxidoreductase</fullName>
    </submittedName>
</protein>
<dbReference type="Proteomes" id="UP000663505">
    <property type="component" value="Chromosome"/>
</dbReference>
<evidence type="ECO:0000259" key="1">
    <source>
        <dbReference type="Pfam" id="PF07992"/>
    </source>
</evidence>
<dbReference type="InterPro" id="IPR052541">
    <property type="entry name" value="SQRD"/>
</dbReference>
<dbReference type="Gene3D" id="3.50.50.100">
    <property type="match status" value="1"/>
</dbReference>
<sequence length="379" mass="42536">MKRVVILGAGTGGAMVANRLARHLSTELTNTGIEIALVSDTESHIYQPGLLYVALGLADPDSVFREHKKLLVPGVRLVQDPAVKIDMNQRSILLNSGKMMEFDYLVLATGSHPDLDAIPGFREGAHSFYTFNEAMKTRKDLAEFDKGKLLMIIGVPHKCPVAPVEFMFMFDDLLRKKNRRSDYELMYTYPIGRLHSLQPCSDWAEGAFEKQGIIGETFFNPETIDPKKKIVYTLEGEEVDYDFLVAIPPHRGAPVIRASGLGDPEGWLPTDRATLELQGYRGVYVVGDATNLPISKAGSTAHYESEVVVRNIIRELHGEKPIALYDGKVFCFIEGGLDRAMHIQFDYNNPPKPADPTQMVHWFKMAFNRMYWLSVRGMV</sequence>
<dbReference type="SUPFAM" id="SSF51905">
    <property type="entry name" value="FAD/NAD(P)-binding domain"/>
    <property type="match status" value="2"/>
</dbReference>
<name>A0A9X7VY13_9BACL</name>
<proteinExistence type="predicted"/>
<dbReference type="RefSeq" id="WP_206655236.1">
    <property type="nucleotide sequence ID" value="NZ_CP071182.1"/>
</dbReference>
<dbReference type="PRINTS" id="PR00368">
    <property type="entry name" value="FADPNR"/>
</dbReference>
<dbReference type="InterPro" id="IPR023753">
    <property type="entry name" value="FAD/NAD-binding_dom"/>
</dbReference>
<organism evidence="2 3">
    <name type="scientific">Alicyclobacillus mengziensis</name>
    <dbReference type="NCBI Taxonomy" id="2931921"/>
    <lineage>
        <taxon>Bacteria</taxon>
        <taxon>Bacillati</taxon>
        <taxon>Bacillota</taxon>
        <taxon>Bacilli</taxon>
        <taxon>Bacillales</taxon>
        <taxon>Alicyclobacillaceae</taxon>
        <taxon>Alicyclobacillus</taxon>
    </lineage>
</organism>
<gene>
    <name evidence="2" type="ORF">JZ786_15095</name>
</gene>
<dbReference type="EMBL" id="CP071182">
    <property type="protein sequence ID" value="QSO45863.1"/>
    <property type="molecule type" value="Genomic_DNA"/>
</dbReference>
<dbReference type="KEGG" id="afx:JZ786_15095"/>
<accession>A0A9X7VY13</accession>
<feature type="domain" description="FAD/NAD(P)-binding" evidence="1">
    <location>
        <begin position="3"/>
        <end position="154"/>
    </location>
</feature>